<keyword evidence="3" id="KW-1185">Reference proteome</keyword>
<sequence length="342" mass="39560">MDKEREKVTDPQGRGTTDVRSRRRRKVQKEKDPSESYKDNRVKIGPSTWNGLRHGIPYLKLPTGLVLLDTPRADFDPFFPNSESYFVSNTEYQRITDLQKPDPAVKSHNLPWSAYNFFPSYRSMSWRGRRGRPELDVHEILSPEGPGNLPWIFNTVYLDVKGTVLQIRWGPHYQEPLQGMYYEVSIAGAVIWATSPCMYRKVQRRERQPNRYVFNNTHLPISVKEGTVHPSSPHPHCIIPARPSRQTELKIYGHPLYMTICIQSEVGLAYDTYREKLATSRYTLAGPQVQPDSWIVYQWKWVWKGLEPGLPYPSPIYQALLKGRVDRGEEADLLELAGFSRG</sequence>
<dbReference type="EMBL" id="JAHUTI010068384">
    <property type="protein sequence ID" value="MED6253512.1"/>
    <property type="molecule type" value="Genomic_DNA"/>
</dbReference>
<accession>A0ABU7BS68</accession>
<reference evidence="2 3" key="1">
    <citation type="submission" date="2021-07" db="EMBL/GenBank/DDBJ databases">
        <authorList>
            <person name="Palmer J.M."/>
        </authorList>
    </citation>
    <scope>NUCLEOTIDE SEQUENCE [LARGE SCALE GENOMIC DNA]</scope>
    <source>
        <strain evidence="2 3">AT_MEX2019</strain>
        <tissue evidence="2">Muscle</tissue>
    </source>
</reference>
<evidence type="ECO:0000313" key="2">
    <source>
        <dbReference type="EMBL" id="MED6253512.1"/>
    </source>
</evidence>
<feature type="region of interest" description="Disordered" evidence="1">
    <location>
        <begin position="1"/>
        <end position="44"/>
    </location>
</feature>
<proteinExistence type="predicted"/>
<dbReference type="Proteomes" id="UP001345963">
    <property type="component" value="Unassembled WGS sequence"/>
</dbReference>
<comment type="caution">
    <text evidence="2">The sequence shown here is derived from an EMBL/GenBank/DDBJ whole genome shotgun (WGS) entry which is preliminary data.</text>
</comment>
<protein>
    <submittedName>
        <fullName evidence="2">Uncharacterized protein</fullName>
    </submittedName>
</protein>
<evidence type="ECO:0000313" key="3">
    <source>
        <dbReference type="Proteomes" id="UP001345963"/>
    </source>
</evidence>
<name>A0ABU7BS68_9TELE</name>
<evidence type="ECO:0000256" key="1">
    <source>
        <dbReference type="SAM" id="MobiDB-lite"/>
    </source>
</evidence>
<organism evidence="2 3">
    <name type="scientific">Ataeniobius toweri</name>
    <dbReference type="NCBI Taxonomy" id="208326"/>
    <lineage>
        <taxon>Eukaryota</taxon>
        <taxon>Metazoa</taxon>
        <taxon>Chordata</taxon>
        <taxon>Craniata</taxon>
        <taxon>Vertebrata</taxon>
        <taxon>Euteleostomi</taxon>
        <taxon>Actinopterygii</taxon>
        <taxon>Neopterygii</taxon>
        <taxon>Teleostei</taxon>
        <taxon>Neoteleostei</taxon>
        <taxon>Acanthomorphata</taxon>
        <taxon>Ovalentaria</taxon>
        <taxon>Atherinomorphae</taxon>
        <taxon>Cyprinodontiformes</taxon>
        <taxon>Goodeidae</taxon>
        <taxon>Ataeniobius</taxon>
    </lineage>
</organism>
<gene>
    <name evidence="2" type="ORF">ATANTOWER_032234</name>
</gene>
<feature type="compositionally biased region" description="Basic and acidic residues" evidence="1">
    <location>
        <begin position="29"/>
        <end position="42"/>
    </location>
</feature>